<dbReference type="RefSeq" id="WP_188087580.1">
    <property type="nucleotide sequence ID" value="NZ_JACVFC010000001.1"/>
</dbReference>
<proteinExistence type="predicted"/>
<keyword evidence="1" id="KW-1133">Transmembrane helix</keyword>
<name>A0ABR7TJ33_9BACT</name>
<keyword evidence="1" id="KW-0472">Membrane</keyword>
<evidence type="ECO:0000256" key="1">
    <source>
        <dbReference type="SAM" id="Phobius"/>
    </source>
</evidence>
<dbReference type="EMBL" id="JACVFC010000001">
    <property type="protein sequence ID" value="MBC9930511.1"/>
    <property type="molecule type" value="Genomic_DNA"/>
</dbReference>
<sequence>MPIADAEQYQSSPGYQQLYEQETRHHLFRSYIQIKPTSDRSLHTNMLKLGKDGYVNKKSPATLLAAVYFILFIFTVMLCQGRKPIFVIMMAIVVAAAVTLLIKTIYNSQPNNLLIDRRGVTIQGILRPWEEIKGTFIVTRGEGKHMECDLALALHNGQNAYVSLGGFAVISTRTAAVATAIRHYRP</sequence>
<gene>
    <name evidence="2" type="ORF">ICL07_09015</name>
</gene>
<dbReference type="Proteomes" id="UP000659124">
    <property type="component" value="Unassembled WGS sequence"/>
</dbReference>
<reference evidence="2 3" key="1">
    <citation type="submission" date="2020-09" db="EMBL/GenBank/DDBJ databases">
        <title>Genome sequences of type strains of Chitinophaga qingshengii and Chitinophaga varians.</title>
        <authorList>
            <person name="Kittiwongwattana C."/>
        </authorList>
    </citation>
    <scope>NUCLEOTIDE SEQUENCE [LARGE SCALE GENOMIC DNA]</scope>
    <source>
        <strain evidence="2 3">JCM 30026</strain>
    </source>
</reference>
<evidence type="ECO:0000313" key="2">
    <source>
        <dbReference type="EMBL" id="MBC9930511.1"/>
    </source>
</evidence>
<organism evidence="2 3">
    <name type="scientific">Chitinophaga qingshengii</name>
    <dbReference type="NCBI Taxonomy" id="1569794"/>
    <lineage>
        <taxon>Bacteria</taxon>
        <taxon>Pseudomonadati</taxon>
        <taxon>Bacteroidota</taxon>
        <taxon>Chitinophagia</taxon>
        <taxon>Chitinophagales</taxon>
        <taxon>Chitinophagaceae</taxon>
        <taxon>Chitinophaga</taxon>
    </lineage>
</organism>
<accession>A0ABR7TJ33</accession>
<comment type="caution">
    <text evidence="2">The sequence shown here is derived from an EMBL/GenBank/DDBJ whole genome shotgun (WGS) entry which is preliminary data.</text>
</comment>
<protein>
    <recommendedName>
        <fullName evidence="4">PH domain-containing protein</fullName>
    </recommendedName>
</protein>
<keyword evidence="1" id="KW-0812">Transmembrane</keyword>
<feature type="transmembrane region" description="Helical" evidence="1">
    <location>
        <begin position="61"/>
        <end position="79"/>
    </location>
</feature>
<evidence type="ECO:0000313" key="3">
    <source>
        <dbReference type="Proteomes" id="UP000659124"/>
    </source>
</evidence>
<feature type="transmembrane region" description="Helical" evidence="1">
    <location>
        <begin position="86"/>
        <end position="106"/>
    </location>
</feature>
<keyword evidence="3" id="KW-1185">Reference proteome</keyword>
<evidence type="ECO:0008006" key="4">
    <source>
        <dbReference type="Google" id="ProtNLM"/>
    </source>
</evidence>